<dbReference type="InterPro" id="IPR026022">
    <property type="entry name" value="PhoU_dom"/>
</dbReference>
<keyword evidence="5" id="KW-1185">Reference proteome</keyword>
<dbReference type="STRING" id="388408.LAX5112_01187"/>
<dbReference type="SUPFAM" id="SSF109755">
    <property type="entry name" value="PhoU-like"/>
    <property type="match status" value="1"/>
</dbReference>
<feature type="domain" description="Aminoglycoside phosphotransferase" evidence="2">
    <location>
        <begin position="285"/>
        <end position="454"/>
    </location>
</feature>
<dbReference type="EMBL" id="CXWD01000004">
    <property type="protein sequence ID" value="CTQ67037.1"/>
    <property type="molecule type" value="Genomic_DNA"/>
</dbReference>
<evidence type="ECO:0000313" key="5">
    <source>
        <dbReference type="Proteomes" id="UP000053235"/>
    </source>
</evidence>
<proteinExistence type="inferred from homology"/>
<evidence type="ECO:0000256" key="1">
    <source>
        <dbReference type="ARBA" id="ARBA00008107"/>
    </source>
</evidence>
<dbReference type="PANTHER" id="PTHR42930:SF3">
    <property type="entry name" value="PHOSPHATE-SPECIFIC TRANSPORT SYSTEM ACCESSORY PROTEIN PHOU"/>
    <property type="match status" value="1"/>
</dbReference>
<dbReference type="Proteomes" id="UP000053235">
    <property type="component" value="Unassembled WGS sequence"/>
</dbReference>
<protein>
    <submittedName>
        <fullName evidence="4">Transcriptional regulator PhoU</fullName>
    </submittedName>
</protein>
<dbReference type="SUPFAM" id="SSF56112">
    <property type="entry name" value="Protein kinase-like (PK-like)"/>
    <property type="match status" value="1"/>
</dbReference>
<dbReference type="InterPro" id="IPR038078">
    <property type="entry name" value="PhoU-like_sf"/>
</dbReference>
<dbReference type="Pfam" id="PF01636">
    <property type="entry name" value="APH"/>
    <property type="match status" value="1"/>
</dbReference>
<dbReference type="InterPro" id="IPR011009">
    <property type="entry name" value="Kinase-like_dom_sf"/>
</dbReference>
<dbReference type="AlphaFoldDB" id="A0A0M6ZXL2"/>
<comment type="similarity">
    <text evidence="1">Belongs to the PhoU family.</text>
</comment>
<dbReference type="InterPro" id="IPR002575">
    <property type="entry name" value="Aminoglycoside_PTrfase"/>
</dbReference>
<dbReference type="PANTHER" id="PTHR42930">
    <property type="entry name" value="PHOSPHATE-SPECIFIC TRANSPORT SYSTEM ACCESSORY PROTEIN PHOU"/>
    <property type="match status" value="1"/>
</dbReference>
<dbReference type="Gene3D" id="1.20.58.220">
    <property type="entry name" value="Phosphate transport system protein phou homolog 2, domain 2"/>
    <property type="match status" value="1"/>
</dbReference>
<dbReference type="InterPro" id="IPR028366">
    <property type="entry name" value="PhoU"/>
</dbReference>
<dbReference type="Pfam" id="PF01895">
    <property type="entry name" value="PhoU"/>
    <property type="match status" value="1"/>
</dbReference>
<name>A0A0M6ZXL2_9HYPH</name>
<accession>A0A0M6ZXL2</accession>
<evidence type="ECO:0000259" key="3">
    <source>
        <dbReference type="Pfam" id="PF01895"/>
    </source>
</evidence>
<gene>
    <name evidence="4" type="ORF">LAX5112_01187</name>
</gene>
<dbReference type="RefSeq" id="WP_055671029.1">
    <property type="nucleotide sequence ID" value="NZ_CXWD01000004.1"/>
</dbReference>
<feature type="domain" description="PhoU" evidence="3">
    <location>
        <begin position="118"/>
        <end position="197"/>
    </location>
</feature>
<dbReference type="Gene3D" id="3.90.1200.10">
    <property type="match status" value="1"/>
</dbReference>
<organism evidence="4 5">
    <name type="scientific">Roseibium alexandrii</name>
    <dbReference type="NCBI Taxonomy" id="388408"/>
    <lineage>
        <taxon>Bacteria</taxon>
        <taxon>Pseudomonadati</taxon>
        <taxon>Pseudomonadota</taxon>
        <taxon>Alphaproteobacteria</taxon>
        <taxon>Hyphomicrobiales</taxon>
        <taxon>Stappiaceae</taxon>
        <taxon>Roseibium</taxon>
    </lineage>
</organism>
<dbReference type="GO" id="GO:0030643">
    <property type="term" value="P:intracellular phosphate ion homeostasis"/>
    <property type="evidence" value="ECO:0007669"/>
    <property type="project" value="InterPro"/>
</dbReference>
<evidence type="ECO:0000259" key="2">
    <source>
        <dbReference type="Pfam" id="PF01636"/>
    </source>
</evidence>
<sequence length="544" mass="62173">MAKLPRSIDENLYFLSVEIDGQLAGMQDYFKSPNQAAAQKVILRAGYSYNLASKLTKASTQILSQKKVTSEQQNLLRNVELIAQNLDLISRLARRSLTYAETVDRKAYLRGDTYAKVLKQVRDSLKLIQPALARSDSKSAVRIGQIREKMEDLYDRVFRTLTEDMRKSKHTADLANSLLVANEIRRIGDALQSVSEAILSVNLGQPVQFERYFTLKSLLPSTKDDEPVDMVPLAETRSGSAISSVRSRSENGEPVNAVFKDGELRKVREERAGVKSWHAIYPGLAPKILSYQKRGQSAALLIEHLPGYTFEQLVLNENDALLAEAQKKLAMTLNDVWRSTRMEEPAVMASMRQLFRRLPEVYRVHPEFRADPQGFGGLRLKGFDELVREAAEREDKLEAAFSVHIHGDFNLDNVIYDPAEKKLHFIDLHRSRYMDYVQDVSVFMISNYRLQIQDIPVRRRLAKVACDLQSVAAKFARSQKDRTYEYRLALGLARSFATSTRFVFDKSHARRMFIRARFLLEQALACPEGKEERFKLPIKELFVD</sequence>
<reference evidence="5" key="1">
    <citation type="submission" date="2015-07" db="EMBL/GenBank/DDBJ databases">
        <authorList>
            <person name="Rodrigo-Torres Lidia"/>
            <person name="Arahal R.David."/>
        </authorList>
    </citation>
    <scope>NUCLEOTIDE SEQUENCE [LARGE SCALE GENOMIC DNA]</scope>
    <source>
        <strain evidence="5">CECT 5112</strain>
    </source>
</reference>
<dbReference type="GO" id="GO:0045936">
    <property type="term" value="P:negative regulation of phosphate metabolic process"/>
    <property type="evidence" value="ECO:0007669"/>
    <property type="project" value="InterPro"/>
</dbReference>
<evidence type="ECO:0000313" key="4">
    <source>
        <dbReference type="EMBL" id="CTQ67037.1"/>
    </source>
</evidence>